<evidence type="ECO:0000313" key="2">
    <source>
        <dbReference type="EMBL" id="MBA0810449.1"/>
    </source>
</evidence>
<reference evidence="2 3" key="1">
    <citation type="journal article" date="2019" name="Genome Biol. Evol.">
        <title>Insights into the evolution of the New World diploid cottons (Gossypium, subgenus Houzingenia) based on genome sequencing.</title>
        <authorList>
            <person name="Grover C.E."/>
            <person name="Arick M.A. 2nd"/>
            <person name="Thrash A."/>
            <person name="Conover J.L."/>
            <person name="Sanders W.S."/>
            <person name="Peterson D.G."/>
            <person name="Frelichowski J.E."/>
            <person name="Scheffler J.A."/>
            <person name="Scheffler B.E."/>
            <person name="Wendel J.F."/>
        </authorList>
    </citation>
    <scope>NUCLEOTIDE SEQUENCE [LARGE SCALE GENOMIC DNA]</scope>
    <source>
        <strain evidence="2">0</strain>
        <tissue evidence="2">Leaf</tissue>
    </source>
</reference>
<sequence length="39" mass="4151">MASHICSQKSRVLTQSLGPTLQATTPTPQPLQIMPGAYP</sequence>
<comment type="caution">
    <text evidence="2">The sequence shown here is derived from an EMBL/GenBank/DDBJ whole genome shotgun (WGS) entry which is preliminary data.</text>
</comment>
<protein>
    <submittedName>
        <fullName evidence="2">Uncharacterized protein</fullName>
    </submittedName>
</protein>
<dbReference type="AlphaFoldDB" id="A0A7J9HKS5"/>
<feature type="non-terminal residue" evidence="2">
    <location>
        <position position="1"/>
    </location>
</feature>
<evidence type="ECO:0000313" key="3">
    <source>
        <dbReference type="Proteomes" id="UP000593560"/>
    </source>
</evidence>
<feature type="compositionally biased region" description="Low complexity" evidence="1">
    <location>
        <begin position="17"/>
        <end position="32"/>
    </location>
</feature>
<keyword evidence="3" id="KW-1185">Reference proteome</keyword>
<organism evidence="2 3">
    <name type="scientific">Gossypium harknessii</name>
    <dbReference type="NCBI Taxonomy" id="34285"/>
    <lineage>
        <taxon>Eukaryota</taxon>
        <taxon>Viridiplantae</taxon>
        <taxon>Streptophyta</taxon>
        <taxon>Embryophyta</taxon>
        <taxon>Tracheophyta</taxon>
        <taxon>Spermatophyta</taxon>
        <taxon>Magnoliopsida</taxon>
        <taxon>eudicotyledons</taxon>
        <taxon>Gunneridae</taxon>
        <taxon>Pentapetalae</taxon>
        <taxon>rosids</taxon>
        <taxon>malvids</taxon>
        <taxon>Malvales</taxon>
        <taxon>Malvaceae</taxon>
        <taxon>Malvoideae</taxon>
        <taxon>Gossypium</taxon>
    </lineage>
</organism>
<gene>
    <name evidence="2" type="ORF">Gohar_002444</name>
</gene>
<evidence type="ECO:0000256" key="1">
    <source>
        <dbReference type="SAM" id="MobiDB-lite"/>
    </source>
</evidence>
<feature type="compositionally biased region" description="Polar residues" evidence="1">
    <location>
        <begin position="1"/>
        <end position="16"/>
    </location>
</feature>
<name>A0A7J9HKS5_9ROSI</name>
<feature type="region of interest" description="Disordered" evidence="1">
    <location>
        <begin position="1"/>
        <end position="39"/>
    </location>
</feature>
<dbReference type="EMBL" id="JABFAD010000010">
    <property type="protein sequence ID" value="MBA0810449.1"/>
    <property type="molecule type" value="Genomic_DNA"/>
</dbReference>
<dbReference type="Proteomes" id="UP000593560">
    <property type="component" value="Unassembled WGS sequence"/>
</dbReference>
<accession>A0A7J9HKS5</accession>
<proteinExistence type="predicted"/>